<reference evidence="1" key="1">
    <citation type="submission" date="2017-12" db="EMBL/GenBank/DDBJ databases">
        <title>Gene loss provides genomic basis for host adaptation in cereal stripe rust fungi.</title>
        <authorList>
            <person name="Xia C."/>
        </authorList>
    </citation>
    <scope>NUCLEOTIDE SEQUENCE [LARGE SCALE GENOMIC DNA]</scope>
    <source>
        <strain evidence="1">93-210</strain>
    </source>
</reference>
<keyword evidence="2" id="KW-1185">Reference proteome</keyword>
<dbReference type="EMBL" id="PKSL01000257">
    <property type="protein sequence ID" value="POV97538.1"/>
    <property type="molecule type" value="Genomic_DNA"/>
</dbReference>
<proteinExistence type="predicted"/>
<dbReference type="VEuPathDB" id="FungiDB:PSHT_13344"/>
<dbReference type="VEuPathDB" id="FungiDB:PSTT_14996"/>
<dbReference type="AlphaFoldDB" id="A0A2S4UJQ0"/>
<protein>
    <submittedName>
        <fullName evidence="1">Uncharacterized protein</fullName>
    </submittedName>
</protein>
<evidence type="ECO:0000313" key="2">
    <source>
        <dbReference type="Proteomes" id="UP000239156"/>
    </source>
</evidence>
<sequence length="275" mass="31099">MQQVGEKWRGLTEAEQLRYNDRDFLNELRCAIGLPGAENPEDIEEEDREQAREIETEFIEAQAVCNINQADKIVDSTVKVQQTSKSDAKALAVCKKWIKDVTQQFNHLRADHQVEGFVLIVSSDAAGSVFLHGGTPLGQIYMDILKARYECWKKFHIWVTGMTVDAELNPMARSIKNLPQRAIEPWEAGDASQRKTVMREKLRCLLLKSTEGKRSRGWPAKARSILQELKLVLKIQPDDVDPASASKQTVDLETTLLDQDTSKYSKDQIGPGDPY</sequence>
<evidence type="ECO:0000313" key="1">
    <source>
        <dbReference type="EMBL" id="POV97538.1"/>
    </source>
</evidence>
<accession>A0A2S4UJQ0</accession>
<comment type="caution">
    <text evidence="1">The sequence shown here is derived from an EMBL/GenBank/DDBJ whole genome shotgun (WGS) entry which is preliminary data.</text>
</comment>
<name>A0A2S4UJQ0_9BASI</name>
<dbReference type="Proteomes" id="UP000239156">
    <property type="component" value="Unassembled WGS sequence"/>
</dbReference>
<gene>
    <name evidence="1" type="ORF">PSTT_14996</name>
</gene>
<organism evidence="1 2">
    <name type="scientific">Puccinia striiformis</name>
    <dbReference type="NCBI Taxonomy" id="27350"/>
    <lineage>
        <taxon>Eukaryota</taxon>
        <taxon>Fungi</taxon>
        <taxon>Dikarya</taxon>
        <taxon>Basidiomycota</taxon>
        <taxon>Pucciniomycotina</taxon>
        <taxon>Pucciniomycetes</taxon>
        <taxon>Pucciniales</taxon>
        <taxon>Pucciniaceae</taxon>
        <taxon>Puccinia</taxon>
    </lineage>
</organism>